<evidence type="ECO:0000313" key="2">
    <source>
        <dbReference type="EMBL" id="PIL28670.1"/>
    </source>
</evidence>
<protein>
    <submittedName>
        <fullName evidence="2">Uncharacterized protein</fullName>
    </submittedName>
</protein>
<evidence type="ECO:0000313" key="3">
    <source>
        <dbReference type="Proteomes" id="UP000230002"/>
    </source>
</evidence>
<feature type="region of interest" description="Disordered" evidence="1">
    <location>
        <begin position="496"/>
        <end position="562"/>
    </location>
</feature>
<sequence length="562" mass="62201">MSPAVVRCMIDLYEALWTKQEEFTRDCCHVRVLHELLARLVHADVIVALDEYHRIWEHIVSQDPARRTGYYHMVLTGSPGIGKSFFLYYALGAALKARIPVVLYRTTRFIWICDKNGELVSPSLIFGGNGGVSVLASSPRTARWKDFAADTAADFWLAPLLTSAEISTIQLVHEELKTPIAAKWLNPPDGTAVYTPSEVSQYLGPSARVCLRKAGTPKTEDGPRHDLLMGSEPDIVFPLVRDLPQLLRGRVSSDEQYDGFHRYFFVVSPPGRSNPHNAFDVSLVVPTLFLRQTLATHLCSLAFRRRLEVVGEVIMFPQMVAALNEPLVLETLQQKEGRHTCHFVKGASFDLGPALEVCHVTLDLDPKAPPIKLKDNCIYVTPPGYPGVDAVIVSHNFTRLTLVQMTTAQKHDLNPKGIPALIDAFEQARALLGKPKWSITFIFLAPNDRAKNMAKSKANRRDLNTVGRNIKLGWLTLKSNVKTTAELLTSSQDAFETGVFPGESEGETGRAVSLEGEASGQPHKTKGKTAKGSSVRDKKDKSKAVVEAPQGRYNTRSRAQTT</sequence>
<dbReference type="STRING" id="1077348.A0A2G8S4G9"/>
<reference evidence="2 3" key="1">
    <citation type="journal article" date="2015" name="Sci. Rep.">
        <title>Chromosome-level genome map provides insights into diverse defense mechanisms in the medicinal fungus Ganoderma sinense.</title>
        <authorList>
            <person name="Zhu Y."/>
            <person name="Xu J."/>
            <person name="Sun C."/>
            <person name="Zhou S."/>
            <person name="Xu H."/>
            <person name="Nelson D.R."/>
            <person name="Qian J."/>
            <person name="Song J."/>
            <person name="Luo H."/>
            <person name="Xiang L."/>
            <person name="Li Y."/>
            <person name="Xu Z."/>
            <person name="Ji A."/>
            <person name="Wang L."/>
            <person name="Lu S."/>
            <person name="Hayward A."/>
            <person name="Sun W."/>
            <person name="Li X."/>
            <person name="Schwartz D.C."/>
            <person name="Wang Y."/>
            <person name="Chen S."/>
        </authorList>
    </citation>
    <scope>NUCLEOTIDE SEQUENCE [LARGE SCALE GENOMIC DNA]</scope>
    <source>
        <strain evidence="2 3">ZZ0214-1</strain>
    </source>
</reference>
<gene>
    <name evidence="2" type="ORF">GSI_08714</name>
</gene>
<dbReference type="Proteomes" id="UP000230002">
    <property type="component" value="Unassembled WGS sequence"/>
</dbReference>
<dbReference type="OrthoDB" id="19861at2759"/>
<dbReference type="EMBL" id="AYKW01000023">
    <property type="protein sequence ID" value="PIL28670.1"/>
    <property type="molecule type" value="Genomic_DNA"/>
</dbReference>
<proteinExistence type="predicted"/>
<dbReference type="AlphaFoldDB" id="A0A2G8S4G9"/>
<feature type="compositionally biased region" description="Polar residues" evidence="1">
    <location>
        <begin position="552"/>
        <end position="562"/>
    </location>
</feature>
<organism evidence="2 3">
    <name type="scientific">Ganoderma sinense ZZ0214-1</name>
    <dbReference type="NCBI Taxonomy" id="1077348"/>
    <lineage>
        <taxon>Eukaryota</taxon>
        <taxon>Fungi</taxon>
        <taxon>Dikarya</taxon>
        <taxon>Basidiomycota</taxon>
        <taxon>Agaricomycotina</taxon>
        <taxon>Agaricomycetes</taxon>
        <taxon>Polyporales</taxon>
        <taxon>Polyporaceae</taxon>
        <taxon>Ganoderma</taxon>
    </lineage>
</organism>
<accession>A0A2G8S4G9</accession>
<name>A0A2G8S4G9_9APHY</name>
<feature type="compositionally biased region" description="Basic and acidic residues" evidence="1">
    <location>
        <begin position="534"/>
        <end position="544"/>
    </location>
</feature>
<comment type="caution">
    <text evidence="2">The sequence shown here is derived from an EMBL/GenBank/DDBJ whole genome shotgun (WGS) entry which is preliminary data.</text>
</comment>
<keyword evidence="3" id="KW-1185">Reference proteome</keyword>
<evidence type="ECO:0000256" key="1">
    <source>
        <dbReference type="SAM" id="MobiDB-lite"/>
    </source>
</evidence>